<evidence type="ECO:0000313" key="2">
    <source>
        <dbReference type="Proteomes" id="UP001597438"/>
    </source>
</evidence>
<sequence>MKNLIIFLLALSFGSQFYGQTYNNFEPSKTQFMIRGYGHTGFNYMDSGDEKESSYVGSAFAPIFLFKHSDKLMFEAELEFELENNNLEIGLEYADVMYVLNKNMTIRAGKFILPFGTFMERLHPAWINRLTTRPLGFGHDGIAPASGVGVELRGVFDLGGSSLNYSVYSTNGPRLKDGNVEPEEAGMLMFENFEDNNLSKAIGGRLGLLPFADSSTEVGFSAYSTNGVGEKDSEYEDIGAFLYALDFSFVKQVTPLKGIIDFKAQYNNSNVDTAEFAEAHGEEGELEEVEGEEVYSFENKSNSFYTQLSYRPTMAGSDFIRKLELVGRFSNFNTPEGAEWEEKSNQYAFGINYWLTWRSVIKLSYQTTETEGGHGDSGITNTDGFFVHWAIGF</sequence>
<accession>A0ABW5X3P3</accession>
<dbReference type="Gene3D" id="2.40.160.10">
    <property type="entry name" value="Porin"/>
    <property type="match status" value="1"/>
</dbReference>
<dbReference type="SUPFAM" id="SSF56935">
    <property type="entry name" value="Porins"/>
    <property type="match status" value="1"/>
</dbReference>
<gene>
    <name evidence="1" type="ORF">ACFSYS_06985</name>
</gene>
<dbReference type="RefSeq" id="WP_251741329.1">
    <property type="nucleotide sequence ID" value="NZ_JBHUOJ010000012.1"/>
</dbReference>
<proteinExistence type="predicted"/>
<dbReference type="EMBL" id="JBHUOJ010000012">
    <property type="protein sequence ID" value="MFD2833029.1"/>
    <property type="molecule type" value="Genomic_DNA"/>
</dbReference>
<dbReference type="Proteomes" id="UP001597438">
    <property type="component" value="Unassembled WGS sequence"/>
</dbReference>
<reference evidence="2" key="1">
    <citation type="journal article" date="2019" name="Int. J. Syst. Evol. Microbiol.">
        <title>The Global Catalogue of Microorganisms (GCM) 10K type strain sequencing project: providing services to taxonomists for standard genome sequencing and annotation.</title>
        <authorList>
            <consortium name="The Broad Institute Genomics Platform"/>
            <consortium name="The Broad Institute Genome Sequencing Center for Infectious Disease"/>
            <person name="Wu L."/>
            <person name="Ma J."/>
        </authorList>
    </citation>
    <scope>NUCLEOTIDE SEQUENCE [LARGE SCALE GENOMIC DNA]</scope>
    <source>
        <strain evidence="2">KCTC 52925</strain>
    </source>
</reference>
<dbReference type="InterPro" id="IPR023614">
    <property type="entry name" value="Porin_dom_sf"/>
</dbReference>
<comment type="caution">
    <text evidence="1">The sequence shown here is derived from an EMBL/GenBank/DDBJ whole genome shotgun (WGS) entry which is preliminary data.</text>
</comment>
<evidence type="ECO:0000313" key="1">
    <source>
        <dbReference type="EMBL" id="MFD2833029.1"/>
    </source>
</evidence>
<keyword evidence="2" id="KW-1185">Reference proteome</keyword>
<protein>
    <recommendedName>
        <fullName evidence="3">Phosphate-selective porin O and P</fullName>
    </recommendedName>
</protein>
<organism evidence="1 2">
    <name type="scientific">Christiangramia antarctica</name>
    <dbReference type="NCBI Taxonomy" id="2058158"/>
    <lineage>
        <taxon>Bacteria</taxon>
        <taxon>Pseudomonadati</taxon>
        <taxon>Bacteroidota</taxon>
        <taxon>Flavobacteriia</taxon>
        <taxon>Flavobacteriales</taxon>
        <taxon>Flavobacteriaceae</taxon>
        <taxon>Christiangramia</taxon>
    </lineage>
</organism>
<name>A0ABW5X3P3_9FLAO</name>
<evidence type="ECO:0008006" key="3">
    <source>
        <dbReference type="Google" id="ProtNLM"/>
    </source>
</evidence>